<proteinExistence type="inferred from homology"/>
<organism evidence="9 10">
    <name type="scientific">Ilyobacter polytropus (strain ATCC 51220 / DSM 2926 / LMG 16218 / CuHBu1)</name>
    <dbReference type="NCBI Taxonomy" id="572544"/>
    <lineage>
        <taxon>Bacteria</taxon>
        <taxon>Fusobacteriati</taxon>
        <taxon>Fusobacteriota</taxon>
        <taxon>Fusobacteriia</taxon>
        <taxon>Fusobacteriales</taxon>
        <taxon>Fusobacteriaceae</taxon>
        <taxon>Ilyobacter</taxon>
    </lineage>
</organism>
<comment type="cofactor">
    <cofactor evidence="1 7">
        <name>FMN</name>
        <dbReference type="ChEBI" id="CHEBI:58210"/>
    </cofactor>
</comment>
<evidence type="ECO:0000256" key="5">
    <source>
        <dbReference type="ARBA" id="ARBA00022643"/>
    </source>
</evidence>
<evidence type="ECO:0000256" key="1">
    <source>
        <dbReference type="ARBA" id="ARBA00001917"/>
    </source>
</evidence>
<dbReference type="AlphaFoldDB" id="E3HA62"/>
<dbReference type="SUPFAM" id="SSF52218">
    <property type="entry name" value="Flavoproteins"/>
    <property type="match status" value="1"/>
</dbReference>
<dbReference type="KEGG" id="ipo:Ilyop_1696"/>
<dbReference type="RefSeq" id="WP_013388134.1">
    <property type="nucleotide sequence ID" value="NC_014632.1"/>
</dbReference>
<accession>E3HA62</accession>
<evidence type="ECO:0000313" key="10">
    <source>
        <dbReference type="Proteomes" id="UP000006875"/>
    </source>
</evidence>
<dbReference type="InterPro" id="IPR029039">
    <property type="entry name" value="Flavoprotein-like_sf"/>
</dbReference>
<reference evidence="9 10" key="1">
    <citation type="journal article" date="2010" name="Stand. Genomic Sci.">
        <title>Complete genome sequence of Ilyobacter polytropus type strain (CuHbu1).</title>
        <authorList>
            <person name="Sikorski J."/>
            <person name="Chertkov O."/>
            <person name="Lapidus A."/>
            <person name="Nolan M."/>
            <person name="Lucas S."/>
            <person name="Del Rio T.G."/>
            <person name="Tice H."/>
            <person name="Cheng J.F."/>
            <person name="Tapia R."/>
            <person name="Han C."/>
            <person name="Goodwin L."/>
            <person name="Pitluck S."/>
            <person name="Liolios K."/>
            <person name="Ivanova N."/>
            <person name="Mavromatis K."/>
            <person name="Mikhailova N."/>
            <person name="Pati A."/>
            <person name="Chen A."/>
            <person name="Palaniappan K."/>
            <person name="Land M."/>
            <person name="Hauser L."/>
            <person name="Chang Y.J."/>
            <person name="Jeffries C.D."/>
            <person name="Brambilla E."/>
            <person name="Yasawong M."/>
            <person name="Rohde M."/>
            <person name="Pukall R."/>
            <person name="Spring S."/>
            <person name="Goker M."/>
            <person name="Woyke T."/>
            <person name="Bristow J."/>
            <person name="Eisen J.A."/>
            <person name="Markowitz V."/>
            <person name="Hugenholtz P."/>
            <person name="Kyrpides N.C."/>
            <person name="Klenk H.P."/>
        </authorList>
    </citation>
    <scope>NUCLEOTIDE SEQUENCE [LARGE SCALE GENOMIC DNA]</scope>
    <source>
        <strain evidence="10">ATCC 51220 / DSM 2926 / LMG 16218 / CuHBu1</strain>
    </source>
</reference>
<evidence type="ECO:0000313" key="9">
    <source>
        <dbReference type="EMBL" id="ADO83467.1"/>
    </source>
</evidence>
<dbReference type="Pfam" id="PF00258">
    <property type="entry name" value="Flavodoxin_1"/>
    <property type="match status" value="1"/>
</dbReference>
<gene>
    <name evidence="9" type="ordered locus">Ilyop_1696</name>
</gene>
<dbReference type="NCBIfam" id="NF006739">
    <property type="entry name" value="PRK09267.1-5"/>
    <property type="match status" value="1"/>
</dbReference>
<dbReference type="STRING" id="572544.Ilyop_1696"/>
<dbReference type="EMBL" id="CP002281">
    <property type="protein sequence ID" value="ADO83467.1"/>
    <property type="molecule type" value="Genomic_DNA"/>
</dbReference>
<sequence length="166" mass="18360">MKKIGLYYGSTSGKTVGVVDEIEFNLGELADVHNVVDGISDLSKYENLILAVPSYGVGELQDDWVKVFEEFKSVDFTGKTVALVGIGNQTTFGETFVGAIKILYDTVIENGGKIVGFTSTDGYFFKECEALVDGKFMGLVLDEENQDDLTPDRIYDWLEDIKPLFN</sequence>
<keyword evidence="10" id="KW-1185">Reference proteome</keyword>
<evidence type="ECO:0000256" key="3">
    <source>
        <dbReference type="ARBA" id="ARBA00022448"/>
    </source>
</evidence>
<dbReference type="Proteomes" id="UP000006875">
    <property type="component" value="Chromosome"/>
</dbReference>
<evidence type="ECO:0000256" key="6">
    <source>
        <dbReference type="ARBA" id="ARBA00022982"/>
    </source>
</evidence>
<evidence type="ECO:0000256" key="7">
    <source>
        <dbReference type="PIRNR" id="PIRNR038996"/>
    </source>
</evidence>
<dbReference type="InterPro" id="IPR050619">
    <property type="entry name" value="Flavodoxin"/>
</dbReference>
<comment type="similarity">
    <text evidence="2 7">Belongs to the flavodoxin family.</text>
</comment>
<dbReference type="eggNOG" id="COG0716">
    <property type="taxonomic scope" value="Bacteria"/>
</dbReference>
<dbReference type="NCBIfam" id="TIGR01752">
    <property type="entry name" value="flav_long"/>
    <property type="match status" value="1"/>
</dbReference>
<keyword evidence="4 7" id="KW-0285">Flavoprotein</keyword>
<dbReference type="GO" id="GO:0009055">
    <property type="term" value="F:electron transfer activity"/>
    <property type="evidence" value="ECO:0007669"/>
    <property type="project" value="UniProtKB-UniRule"/>
</dbReference>
<dbReference type="OrthoDB" id="9790745at2"/>
<dbReference type="Gene3D" id="3.40.50.360">
    <property type="match status" value="1"/>
</dbReference>
<feature type="domain" description="Flavodoxin-like" evidence="8">
    <location>
        <begin position="4"/>
        <end position="162"/>
    </location>
</feature>
<dbReference type="PROSITE" id="PS50902">
    <property type="entry name" value="FLAVODOXIN_LIKE"/>
    <property type="match status" value="1"/>
</dbReference>
<dbReference type="GO" id="GO:0010181">
    <property type="term" value="F:FMN binding"/>
    <property type="evidence" value="ECO:0007669"/>
    <property type="project" value="UniProtKB-UniRule"/>
</dbReference>
<protein>
    <recommendedName>
        <fullName evidence="7">Flavodoxin</fullName>
    </recommendedName>
</protein>
<evidence type="ECO:0000259" key="8">
    <source>
        <dbReference type="PROSITE" id="PS50902"/>
    </source>
</evidence>
<name>E3HA62_ILYPC</name>
<keyword evidence="5 7" id="KW-0288">FMN</keyword>
<dbReference type="HOGENOM" id="CLU_051402_1_0_0"/>
<evidence type="ECO:0000256" key="4">
    <source>
        <dbReference type="ARBA" id="ARBA00022630"/>
    </source>
</evidence>
<dbReference type="PANTHER" id="PTHR42809">
    <property type="entry name" value="FLAVODOXIN 2"/>
    <property type="match status" value="1"/>
</dbReference>
<dbReference type="PIRSF" id="PIRSF038996">
    <property type="entry name" value="FldA"/>
    <property type="match status" value="1"/>
</dbReference>
<keyword evidence="6 7" id="KW-0249">Electron transport</keyword>
<comment type="function">
    <text evidence="7">Low-potential electron donor to a number of redox enzymes.</text>
</comment>
<dbReference type="InterPro" id="IPR010086">
    <property type="entry name" value="Flavodoxin_lc"/>
</dbReference>
<evidence type="ECO:0000256" key="2">
    <source>
        <dbReference type="ARBA" id="ARBA00005267"/>
    </source>
</evidence>
<dbReference type="PANTHER" id="PTHR42809:SF1">
    <property type="entry name" value="FLAVODOXIN 1"/>
    <property type="match status" value="1"/>
</dbReference>
<keyword evidence="3 7" id="KW-0813">Transport</keyword>
<dbReference type="InterPro" id="IPR008254">
    <property type="entry name" value="Flavodoxin/NO_synth"/>
</dbReference>